<evidence type="ECO:0000313" key="1">
    <source>
        <dbReference type="EMBL" id="EWC61391.1"/>
    </source>
</evidence>
<comment type="caution">
    <text evidence="1">The sequence shown here is derived from an EMBL/GenBank/DDBJ whole genome shotgun (WGS) entry which is preliminary data.</text>
</comment>
<dbReference type="Proteomes" id="UP000019277">
    <property type="component" value="Unassembled WGS sequence"/>
</dbReference>
<gene>
    <name evidence="1" type="ORF">UO65_3306</name>
</gene>
<keyword evidence="2" id="KW-1185">Reference proteome</keyword>
<proteinExistence type="predicted"/>
<dbReference type="AlphaFoldDB" id="W7IY10"/>
<reference evidence="1 2" key="1">
    <citation type="journal article" date="2014" name="Genome Announc.">
        <title>Draft Genome Sequence of the Antitrypanosomally Active Sponge-Associated Bacterium Actinokineospora sp. Strain EG49.</title>
        <authorList>
            <person name="Harjes J."/>
            <person name="Ryu T."/>
            <person name="Abdelmohsen U.R."/>
            <person name="Moitinho-Silva L."/>
            <person name="Horn H."/>
            <person name="Ravasi T."/>
            <person name="Hentschel U."/>
        </authorList>
    </citation>
    <scope>NUCLEOTIDE SEQUENCE [LARGE SCALE GENOMIC DNA]</scope>
    <source>
        <strain evidence="1 2">EG49</strain>
    </source>
</reference>
<name>W7IY10_9PSEU</name>
<sequence length="41" mass="4035">MGWLRGYGATAATVAPPSDQAGTGVLSITPVGWCAARLSGS</sequence>
<organism evidence="1 2">
    <name type="scientific">Actinokineospora spheciospongiae</name>
    <dbReference type="NCBI Taxonomy" id="909613"/>
    <lineage>
        <taxon>Bacteria</taxon>
        <taxon>Bacillati</taxon>
        <taxon>Actinomycetota</taxon>
        <taxon>Actinomycetes</taxon>
        <taxon>Pseudonocardiales</taxon>
        <taxon>Pseudonocardiaceae</taxon>
        <taxon>Actinokineospora</taxon>
    </lineage>
</organism>
<dbReference type="EMBL" id="AYXG01000112">
    <property type="protein sequence ID" value="EWC61391.1"/>
    <property type="molecule type" value="Genomic_DNA"/>
</dbReference>
<protein>
    <submittedName>
        <fullName evidence="1">Uncharacterized protein</fullName>
    </submittedName>
</protein>
<evidence type="ECO:0000313" key="2">
    <source>
        <dbReference type="Proteomes" id="UP000019277"/>
    </source>
</evidence>
<accession>W7IY10</accession>